<evidence type="ECO:0000259" key="12">
    <source>
        <dbReference type="PROSITE" id="PS50893"/>
    </source>
</evidence>
<evidence type="ECO:0000313" key="13">
    <source>
        <dbReference type="EMBL" id="SOC00609.1"/>
    </source>
</evidence>
<reference evidence="13 14" key="1">
    <citation type="submission" date="2017-08" db="EMBL/GenBank/DDBJ databases">
        <authorList>
            <person name="de Groot N.N."/>
        </authorList>
    </citation>
    <scope>NUCLEOTIDE SEQUENCE [LARGE SCALE GENOMIC DNA]</scope>
    <source>
        <strain evidence="13 14">USBA 352</strain>
    </source>
</reference>
<organism evidence="13 14">
    <name type="scientific">Stappia indica</name>
    <dbReference type="NCBI Taxonomy" id="538381"/>
    <lineage>
        <taxon>Bacteria</taxon>
        <taxon>Pseudomonadati</taxon>
        <taxon>Pseudomonadota</taxon>
        <taxon>Alphaproteobacteria</taxon>
        <taxon>Hyphomicrobiales</taxon>
        <taxon>Stappiaceae</taxon>
        <taxon>Stappia</taxon>
    </lineage>
</organism>
<keyword evidence="5 11" id="KW-0547">Nucleotide-binding</keyword>
<evidence type="ECO:0000313" key="14">
    <source>
        <dbReference type="Proteomes" id="UP000219331"/>
    </source>
</evidence>
<keyword evidence="10 11" id="KW-0472">Membrane</keyword>
<dbReference type="NCBIfam" id="NF007739">
    <property type="entry name" value="PRK10419.1"/>
    <property type="match status" value="1"/>
</dbReference>
<dbReference type="EMBL" id="OBML01000003">
    <property type="protein sequence ID" value="SOC00609.1"/>
    <property type="molecule type" value="Genomic_DNA"/>
</dbReference>
<evidence type="ECO:0000256" key="10">
    <source>
        <dbReference type="ARBA" id="ARBA00023136"/>
    </source>
</evidence>
<dbReference type="RefSeq" id="WP_097174379.1">
    <property type="nucleotide sequence ID" value="NZ_OBML01000003.1"/>
</dbReference>
<dbReference type="Gene3D" id="3.40.50.300">
    <property type="entry name" value="P-loop containing nucleotide triphosphate hydrolases"/>
    <property type="match status" value="1"/>
</dbReference>
<evidence type="ECO:0000256" key="5">
    <source>
        <dbReference type="ARBA" id="ARBA00022741"/>
    </source>
</evidence>
<dbReference type="GO" id="GO:0005886">
    <property type="term" value="C:plasma membrane"/>
    <property type="evidence" value="ECO:0007669"/>
    <property type="project" value="UniProtKB-SubCell"/>
</dbReference>
<dbReference type="InterPro" id="IPR050319">
    <property type="entry name" value="ABC_transp_ATP-bind"/>
</dbReference>
<dbReference type="STRING" id="538381.GCA_001696535_04425"/>
<dbReference type="InterPro" id="IPR014137">
    <property type="entry name" value="Nickel_NikE"/>
</dbReference>
<evidence type="ECO:0000256" key="6">
    <source>
        <dbReference type="ARBA" id="ARBA00022840"/>
    </source>
</evidence>
<evidence type="ECO:0000256" key="4">
    <source>
        <dbReference type="ARBA" id="ARBA00022596"/>
    </source>
</evidence>
<name>A0A285S181_9HYPH</name>
<keyword evidence="4 11" id="KW-0533">Nickel</keyword>
<proteinExistence type="inferred from homology"/>
<keyword evidence="7 11" id="KW-1278">Translocase</keyword>
<gene>
    <name evidence="13" type="ORF">SAMN05421512_103314</name>
</gene>
<dbReference type="GO" id="GO:0015413">
    <property type="term" value="F:ABC-type nickel transporter activity"/>
    <property type="evidence" value="ECO:0007669"/>
    <property type="project" value="UniProtKB-UniRule"/>
</dbReference>
<dbReference type="PROSITE" id="PS50893">
    <property type="entry name" value="ABC_TRANSPORTER_2"/>
    <property type="match status" value="1"/>
</dbReference>
<keyword evidence="14" id="KW-1185">Reference proteome</keyword>
<evidence type="ECO:0000256" key="11">
    <source>
        <dbReference type="RuleBase" id="RU369064"/>
    </source>
</evidence>
<keyword evidence="6 11" id="KW-0067">ATP-binding</keyword>
<comment type="subunit">
    <text evidence="11">The complex is composed of two ATP-binding proteins (NikD and NikE), two transmembrane proteins (NikB and NikC) and a solute-binding protein (NikA).</text>
</comment>
<comment type="function">
    <text evidence="11">Part of the ABC transporter complex NikABCDE involved in nickel import. Responsible for energy coupling to the transport system.</text>
</comment>
<dbReference type="NCBIfam" id="TIGR02769">
    <property type="entry name" value="nickel_nikE"/>
    <property type="match status" value="1"/>
</dbReference>
<evidence type="ECO:0000256" key="1">
    <source>
        <dbReference type="ARBA" id="ARBA00022448"/>
    </source>
</evidence>
<dbReference type="InterPro" id="IPR027417">
    <property type="entry name" value="P-loop_NTPase"/>
</dbReference>
<feature type="domain" description="ABC transporter" evidence="12">
    <location>
        <begin position="4"/>
        <end position="252"/>
    </location>
</feature>
<keyword evidence="8 11" id="KW-0406">Ion transport</keyword>
<dbReference type="SUPFAM" id="SSF52540">
    <property type="entry name" value="P-loop containing nucleoside triphosphate hydrolases"/>
    <property type="match status" value="1"/>
</dbReference>
<evidence type="ECO:0000256" key="3">
    <source>
        <dbReference type="ARBA" id="ARBA00022519"/>
    </source>
</evidence>
<sequence length="271" mass="29061">MTLIRADGVSRTYRSTSLVGMGAVRTALDGVSLSVAAGETVALLGRSGCGKSTLARLLCGLERPDGGTVSFRGTPLARLDRVGLRQFRREVQMVFQDAPGAVNPRFDIRSIIAEPLRYLTSLDAPARARRVDELLEMVELPASLADMLPSQVSGGQLQRVCIARALAPEPALVVLDEAVSNLDLHLQAATLALLKRLQQASGIACLFVTHDLRLVERFADRTIVMQRGQVVEETGTSVLAELRHPASLELKAAILPPLPARVRTMKVAAAG</sequence>
<keyword evidence="2 11" id="KW-1003">Cell membrane</keyword>
<dbReference type="OrthoDB" id="9784450at2"/>
<evidence type="ECO:0000256" key="7">
    <source>
        <dbReference type="ARBA" id="ARBA00022967"/>
    </source>
</evidence>
<dbReference type="PROSITE" id="PS00211">
    <property type="entry name" value="ABC_TRANSPORTER_1"/>
    <property type="match status" value="1"/>
</dbReference>
<comment type="catalytic activity">
    <reaction evidence="11">
        <text>Ni(2+)(out) + ATP + H2O = Ni(2+)(in) + ADP + phosphate + H(+)</text>
        <dbReference type="Rhea" id="RHEA:15557"/>
        <dbReference type="ChEBI" id="CHEBI:15377"/>
        <dbReference type="ChEBI" id="CHEBI:15378"/>
        <dbReference type="ChEBI" id="CHEBI:30616"/>
        <dbReference type="ChEBI" id="CHEBI:43474"/>
        <dbReference type="ChEBI" id="CHEBI:49786"/>
        <dbReference type="ChEBI" id="CHEBI:456216"/>
        <dbReference type="EC" id="7.2.2.11"/>
    </reaction>
</comment>
<dbReference type="GO" id="GO:0016151">
    <property type="term" value="F:nickel cation binding"/>
    <property type="evidence" value="ECO:0007669"/>
    <property type="project" value="UniProtKB-UniRule"/>
</dbReference>
<dbReference type="GO" id="GO:0005524">
    <property type="term" value="F:ATP binding"/>
    <property type="evidence" value="ECO:0007669"/>
    <property type="project" value="UniProtKB-UniRule"/>
</dbReference>
<protein>
    <recommendedName>
        <fullName evidence="11">Nickel import ATP-binding protein NikE</fullName>
        <ecNumber evidence="11">7.2.2.11</ecNumber>
    </recommendedName>
</protein>
<dbReference type="InterPro" id="IPR017871">
    <property type="entry name" value="ABC_transporter-like_CS"/>
</dbReference>
<keyword evidence="3 11" id="KW-0997">Cell inner membrane</keyword>
<evidence type="ECO:0000256" key="8">
    <source>
        <dbReference type="ARBA" id="ARBA00023065"/>
    </source>
</evidence>
<dbReference type="PANTHER" id="PTHR43776:SF7">
    <property type="entry name" value="D,D-DIPEPTIDE TRANSPORT ATP-BINDING PROTEIN DDPF-RELATED"/>
    <property type="match status" value="1"/>
</dbReference>
<dbReference type="AlphaFoldDB" id="A0A285S181"/>
<dbReference type="InterPro" id="IPR003439">
    <property type="entry name" value="ABC_transporter-like_ATP-bd"/>
</dbReference>
<dbReference type="PANTHER" id="PTHR43776">
    <property type="entry name" value="TRANSPORT ATP-BINDING PROTEIN"/>
    <property type="match status" value="1"/>
</dbReference>
<dbReference type="SMART" id="SM00382">
    <property type="entry name" value="AAA"/>
    <property type="match status" value="1"/>
</dbReference>
<keyword evidence="9 11" id="KW-0921">Nickel transport</keyword>
<dbReference type="Proteomes" id="UP000219331">
    <property type="component" value="Unassembled WGS sequence"/>
</dbReference>
<dbReference type="EC" id="7.2.2.11" evidence="11"/>
<evidence type="ECO:0000256" key="2">
    <source>
        <dbReference type="ARBA" id="ARBA00022475"/>
    </source>
</evidence>
<evidence type="ECO:0000256" key="9">
    <source>
        <dbReference type="ARBA" id="ARBA00023112"/>
    </source>
</evidence>
<dbReference type="CDD" id="cd03257">
    <property type="entry name" value="ABC_NikE_OppD_transporters"/>
    <property type="match status" value="1"/>
</dbReference>
<dbReference type="Pfam" id="PF00005">
    <property type="entry name" value="ABC_tran"/>
    <property type="match status" value="1"/>
</dbReference>
<accession>A0A285S181</accession>
<dbReference type="InterPro" id="IPR003593">
    <property type="entry name" value="AAA+_ATPase"/>
</dbReference>
<comment type="similarity">
    <text evidence="11">Belongs to the ABC transporter superfamily. Nickel importer (TC 3.A.1.5.3) family.</text>
</comment>
<keyword evidence="1 11" id="KW-0813">Transport</keyword>
<dbReference type="GO" id="GO:0016887">
    <property type="term" value="F:ATP hydrolysis activity"/>
    <property type="evidence" value="ECO:0007669"/>
    <property type="project" value="InterPro"/>
</dbReference>
<comment type="subcellular location">
    <subcellularLocation>
        <location evidence="11">Cell inner membrane</location>
        <topology evidence="11">Peripheral membrane protein</topology>
    </subcellularLocation>
</comment>